<feature type="transmembrane region" description="Helical" evidence="1">
    <location>
        <begin position="46"/>
        <end position="63"/>
    </location>
</feature>
<accession>A0A1H5ENA1</accession>
<keyword evidence="1" id="KW-0472">Membrane</keyword>
<keyword evidence="1" id="KW-0812">Transmembrane</keyword>
<evidence type="ECO:0000313" key="2">
    <source>
        <dbReference type="EMBL" id="SED92615.1"/>
    </source>
</evidence>
<evidence type="ECO:0008006" key="4">
    <source>
        <dbReference type="Google" id="ProtNLM"/>
    </source>
</evidence>
<dbReference type="EMBL" id="FNSV01000006">
    <property type="protein sequence ID" value="SED92615.1"/>
    <property type="molecule type" value="Genomic_DNA"/>
</dbReference>
<gene>
    <name evidence="2" type="ORF">SAMN04490239_9298</name>
</gene>
<feature type="transmembrane region" description="Helical" evidence="1">
    <location>
        <begin position="70"/>
        <end position="93"/>
    </location>
</feature>
<dbReference type="OrthoDB" id="4465513at2"/>
<keyword evidence="3" id="KW-1185">Reference proteome</keyword>
<sequence length="108" mass="11039">MFTIASTVVDLSNATANPLHGPDVTTLAQEAEVKTDNLQAWIKNNVVFTILILLACVVLTGGLRGNLSKVFTVGGLGLVGLAYVGIASSQTAATGIGNFLLGLVGIRA</sequence>
<reference evidence="3" key="1">
    <citation type="submission" date="2016-10" db="EMBL/GenBank/DDBJ databases">
        <authorList>
            <person name="Varghese N."/>
            <person name="Submissions S."/>
        </authorList>
    </citation>
    <scope>NUCLEOTIDE SEQUENCE [LARGE SCALE GENOMIC DNA]</scope>
    <source>
        <strain evidence="3">DSM 44498</strain>
    </source>
</reference>
<evidence type="ECO:0000313" key="3">
    <source>
        <dbReference type="Proteomes" id="UP000183561"/>
    </source>
</evidence>
<dbReference type="RefSeq" id="WP_072950337.1">
    <property type="nucleotide sequence ID" value="NZ_FNSV01000006.1"/>
</dbReference>
<protein>
    <recommendedName>
        <fullName evidence="4">TrbC/VIRB2 family protein</fullName>
    </recommendedName>
</protein>
<keyword evidence="1" id="KW-1133">Transmembrane helix</keyword>
<dbReference type="AlphaFoldDB" id="A0A1H5ENA1"/>
<evidence type="ECO:0000256" key="1">
    <source>
        <dbReference type="SAM" id="Phobius"/>
    </source>
</evidence>
<dbReference type="Proteomes" id="UP000183561">
    <property type="component" value="Unassembled WGS sequence"/>
</dbReference>
<proteinExistence type="predicted"/>
<name>A0A1H5ENA1_9NOCA</name>
<organism evidence="2 3">
    <name type="scientific">Rhodococcus koreensis</name>
    <dbReference type="NCBI Taxonomy" id="99653"/>
    <lineage>
        <taxon>Bacteria</taxon>
        <taxon>Bacillati</taxon>
        <taxon>Actinomycetota</taxon>
        <taxon>Actinomycetes</taxon>
        <taxon>Mycobacteriales</taxon>
        <taxon>Nocardiaceae</taxon>
        <taxon>Rhodococcus</taxon>
    </lineage>
</organism>